<comment type="caution">
    <text evidence="3">The sequence shown here is derived from an EMBL/GenBank/DDBJ whole genome shotgun (WGS) entry which is preliminary data.</text>
</comment>
<keyword evidence="2" id="KW-0808">Transferase</keyword>
<dbReference type="InterPro" id="IPR011009">
    <property type="entry name" value="Kinase-like_dom_sf"/>
</dbReference>
<proteinExistence type="inferred from homology"/>
<organism evidence="3 4">
    <name type="scientific">Paraglaciecola algarum</name>
    <dbReference type="NCBI Taxonomy" id="3050085"/>
    <lineage>
        <taxon>Bacteria</taxon>
        <taxon>Pseudomonadati</taxon>
        <taxon>Pseudomonadota</taxon>
        <taxon>Gammaproteobacteria</taxon>
        <taxon>Alteromonadales</taxon>
        <taxon>Alteromonadaceae</taxon>
        <taxon>Paraglaciecola</taxon>
    </lineage>
</organism>
<protein>
    <submittedName>
        <fullName evidence="3">Fructosamine kinase family protein</fullName>
    </submittedName>
</protein>
<evidence type="ECO:0000313" key="4">
    <source>
        <dbReference type="Proteomes" id="UP001521137"/>
    </source>
</evidence>
<accession>A0ABS9D1P3</accession>
<evidence type="ECO:0000313" key="3">
    <source>
        <dbReference type="EMBL" id="MCF2946843.1"/>
    </source>
</evidence>
<dbReference type="SUPFAM" id="SSF56112">
    <property type="entry name" value="Protein kinase-like (PK-like)"/>
    <property type="match status" value="1"/>
</dbReference>
<reference evidence="3 4" key="1">
    <citation type="submission" date="2022-01" db="EMBL/GenBank/DDBJ databases">
        <title>Paraglaciecola sp. G1-23.</title>
        <authorList>
            <person name="Jin M.S."/>
            <person name="Han D.M."/>
            <person name="Kim H.M."/>
            <person name="Jeon C.O."/>
        </authorList>
    </citation>
    <scope>NUCLEOTIDE SEQUENCE [LARGE SCALE GENOMIC DNA]</scope>
    <source>
        <strain evidence="3 4">G1-23</strain>
    </source>
</reference>
<dbReference type="PANTHER" id="PTHR12149:SF8">
    <property type="entry name" value="PROTEIN-RIBULOSAMINE 3-KINASE"/>
    <property type="match status" value="1"/>
</dbReference>
<keyword evidence="2 3" id="KW-0418">Kinase</keyword>
<comment type="similarity">
    <text evidence="1 2">Belongs to the fructosamine kinase family.</text>
</comment>
<dbReference type="PANTHER" id="PTHR12149">
    <property type="entry name" value="FRUCTOSAMINE 3 KINASE-RELATED PROTEIN"/>
    <property type="match status" value="1"/>
</dbReference>
<dbReference type="Proteomes" id="UP001521137">
    <property type="component" value="Unassembled WGS sequence"/>
</dbReference>
<dbReference type="PIRSF" id="PIRSF006221">
    <property type="entry name" value="Ketosamine-3-kinase"/>
    <property type="match status" value="1"/>
</dbReference>
<evidence type="ECO:0000256" key="1">
    <source>
        <dbReference type="ARBA" id="ARBA00009460"/>
    </source>
</evidence>
<name>A0ABS9D1P3_9ALTE</name>
<gene>
    <name evidence="3" type="ORF">L0668_01900</name>
</gene>
<dbReference type="Gene3D" id="3.30.200.20">
    <property type="entry name" value="Phosphorylase Kinase, domain 1"/>
    <property type="match status" value="1"/>
</dbReference>
<dbReference type="RefSeq" id="WP_235310363.1">
    <property type="nucleotide sequence ID" value="NZ_JAKGAS010000001.1"/>
</dbReference>
<evidence type="ECO:0000256" key="2">
    <source>
        <dbReference type="PIRNR" id="PIRNR006221"/>
    </source>
</evidence>
<keyword evidence="4" id="KW-1185">Reference proteome</keyword>
<dbReference type="Pfam" id="PF03881">
    <property type="entry name" value="Fructosamin_kin"/>
    <property type="match status" value="1"/>
</dbReference>
<dbReference type="EMBL" id="JAKGAS010000001">
    <property type="protein sequence ID" value="MCF2946843.1"/>
    <property type="molecule type" value="Genomic_DNA"/>
</dbReference>
<dbReference type="GO" id="GO:0016301">
    <property type="term" value="F:kinase activity"/>
    <property type="evidence" value="ECO:0007669"/>
    <property type="project" value="UniProtKB-KW"/>
</dbReference>
<dbReference type="InterPro" id="IPR016477">
    <property type="entry name" value="Fructo-/Ketosamine-3-kinase"/>
</dbReference>
<dbReference type="Gene3D" id="3.90.1200.10">
    <property type="match status" value="1"/>
</dbReference>
<sequence length="286" mass="33615">MWHFISEQISQNIQQEFICDDVREIPEGDSHQTFRVSDGKRRFFVKVNEKIRHTNFQAEIEGLKHLNDTELFKISKVITDGVVSDHSFLVLEYIHMQPGNSENWQVFGQLLAKMHQQNKQNMYGWQEDNFIGKTSQNNKWQKNWSQFFAEQRIGFLLQLLADNGHKLADIDKAVESVHTLLVGHNPQASMLHGDLWQGNTGFYKDQAVIFDPAFYFGDRETDIAMSELFGRFPNEFYQGYNEIWPLESNYQYRKPIYQLYHTLNHALLFEGYYLDSAKSILKNLDS</sequence>